<keyword evidence="4 5" id="KW-0648">Protein biosynthesis</keyword>
<dbReference type="InterPro" id="IPR017334">
    <property type="entry name" value="eIF3_g"/>
</dbReference>
<dbReference type="HAMAP" id="MF_03006">
    <property type="entry name" value="eIF3g"/>
    <property type="match status" value="1"/>
</dbReference>
<dbReference type="InterPro" id="IPR012677">
    <property type="entry name" value="Nucleotide-bd_a/b_plait_sf"/>
</dbReference>
<dbReference type="GO" id="GO:0016282">
    <property type="term" value="C:eukaryotic 43S preinitiation complex"/>
    <property type="evidence" value="ECO:0007669"/>
    <property type="project" value="UniProtKB-UniRule"/>
</dbReference>
<feature type="region of interest" description="Disordered" evidence="7">
    <location>
        <begin position="1"/>
        <end position="35"/>
    </location>
</feature>
<dbReference type="PIRSF" id="PIRSF037949">
    <property type="entry name" value="Transl_init_eIF-3_RNA-bind"/>
    <property type="match status" value="1"/>
</dbReference>
<dbReference type="SMART" id="SM00360">
    <property type="entry name" value="RRM"/>
    <property type="match status" value="1"/>
</dbReference>
<dbReference type="PANTHER" id="PTHR10352">
    <property type="entry name" value="EUKARYOTIC TRANSLATION INITIATION FACTOR 3 SUBUNIT G"/>
    <property type="match status" value="1"/>
</dbReference>
<name>C1KH50_PENMO</name>
<dbReference type="InterPro" id="IPR035979">
    <property type="entry name" value="RBD_domain_sf"/>
</dbReference>
<dbReference type="InterPro" id="IPR034240">
    <property type="entry name" value="eIF3G_RRM"/>
</dbReference>
<keyword evidence="1 5" id="KW-0963">Cytoplasm</keyword>
<dbReference type="GO" id="GO:0003743">
    <property type="term" value="F:translation initiation factor activity"/>
    <property type="evidence" value="ECO:0007669"/>
    <property type="project" value="UniProtKB-UniRule"/>
</dbReference>
<dbReference type="OrthoDB" id="639027at2759"/>
<reference evidence="9" key="1">
    <citation type="submission" date="2009-03" db="EMBL/GenBank/DDBJ databases">
        <title>The full length cDNA sequence analysis of eukaryotic translation initiation factor 3 subunit G (eIF3g) of black tiger shrimp (Penaeus monodon) and its mRNA tissue expression.</title>
        <authorList>
            <person name="Chen L."/>
            <person name="Zhang D."/>
            <person name="Jiang S."/>
        </authorList>
    </citation>
    <scope>NUCLEOTIDE SEQUENCE</scope>
</reference>
<proteinExistence type="evidence at transcript level"/>
<protein>
    <recommendedName>
        <fullName evidence="5">Eukaryotic translation initiation factor 3 subunit G</fullName>
        <shortName evidence="5">eIF3g</shortName>
    </recommendedName>
    <alternativeName>
        <fullName evidence="5">Eukaryotic translation initiation factor 3 RNA-binding subunit</fullName>
        <shortName evidence="5">eIF-3 RNA-binding subunit</shortName>
    </alternativeName>
    <alternativeName>
        <fullName evidence="5">Eukaryotic translation initiation factor 3 subunit 4</fullName>
    </alternativeName>
</protein>
<dbReference type="CDD" id="cd12408">
    <property type="entry name" value="RRM_eIF3G_like"/>
    <property type="match status" value="1"/>
</dbReference>
<dbReference type="Pfam" id="PF12353">
    <property type="entry name" value="eIF3g"/>
    <property type="match status" value="1"/>
</dbReference>
<dbReference type="CDD" id="cd12933">
    <property type="entry name" value="eIF3G"/>
    <property type="match status" value="1"/>
</dbReference>
<evidence type="ECO:0000256" key="4">
    <source>
        <dbReference type="ARBA" id="ARBA00022917"/>
    </source>
</evidence>
<evidence type="ECO:0000256" key="5">
    <source>
        <dbReference type="HAMAP-Rule" id="MF_03006"/>
    </source>
</evidence>
<dbReference type="Gene3D" id="3.30.70.330">
    <property type="match status" value="1"/>
</dbReference>
<evidence type="ECO:0000313" key="9">
    <source>
        <dbReference type="EMBL" id="ACO59906.1"/>
    </source>
</evidence>
<evidence type="ECO:0000256" key="3">
    <source>
        <dbReference type="ARBA" id="ARBA00022884"/>
    </source>
</evidence>
<dbReference type="Pfam" id="PF00076">
    <property type="entry name" value="RRM_1"/>
    <property type="match status" value="1"/>
</dbReference>
<comment type="subunit">
    <text evidence="5">Component of the eukaryotic translation initiation factor 3 (eIF-3) complex.</text>
</comment>
<dbReference type="AlphaFoldDB" id="C1KH50"/>
<dbReference type="GO" id="GO:0003723">
    <property type="term" value="F:RNA binding"/>
    <property type="evidence" value="ECO:0007669"/>
    <property type="project" value="UniProtKB-UniRule"/>
</dbReference>
<dbReference type="InterPro" id="IPR000504">
    <property type="entry name" value="RRM_dom"/>
</dbReference>
<accession>C1KH50</accession>
<feature type="region of interest" description="Disordered" evidence="7">
    <location>
        <begin position="157"/>
        <end position="211"/>
    </location>
</feature>
<dbReference type="InterPro" id="IPR024675">
    <property type="entry name" value="eIF3g_N"/>
</dbReference>
<organism evidence="9">
    <name type="scientific">Penaeus monodon</name>
    <name type="common">Giant tiger prawn</name>
    <dbReference type="NCBI Taxonomy" id="6687"/>
    <lineage>
        <taxon>Eukaryota</taxon>
        <taxon>Metazoa</taxon>
        <taxon>Ecdysozoa</taxon>
        <taxon>Arthropoda</taxon>
        <taxon>Crustacea</taxon>
        <taxon>Multicrustacea</taxon>
        <taxon>Malacostraca</taxon>
        <taxon>Eumalacostraca</taxon>
        <taxon>Eucarida</taxon>
        <taxon>Decapoda</taxon>
        <taxon>Dendrobranchiata</taxon>
        <taxon>Penaeoidea</taxon>
        <taxon>Penaeidae</taxon>
        <taxon>Penaeus</taxon>
    </lineage>
</organism>
<sequence length="292" mass="32970">MPAAEETVKSSWADEVEEVEGGNLPPPVEKNDGTSKTITEYSINDEGKKVKIISYYRIEKHRVARTIAERKTWRKYGLSKNDKPGPNPATTITAEDVFMHFLSNKDEEQNEQEEIKKKLLDQQKGQVKCRLCKEDHWTKQCPYKDKLEPLRSSLLGEEAVEEETPAQATPAEKPKIGGVTQGKYIPPSMRDGGSKKGESMMSSRGRDETATVRVTNLSENTREQDLQDLFRPFGDISRIFLAKDKNTGQSKGFAFINFKRREDAAKAIQVLNGYGYDHLILSVEWAKPSGTQ</sequence>
<comment type="similarity">
    <text evidence="5">Belongs to the eIF-3 subunit G family.</text>
</comment>
<evidence type="ECO:0000256" key="7">
    <source>
        <dbReference type="SAM" id="MobiDB-lite"/>
    </source>
</evidence>
<dbReference type="SUPFAM" id="SSF54928">
    <property type="entry name" value="RNA-binding domain, RBD"/>
    <property type="match status" value="1"/>
</dbReference>
<evidence type="ECO:0000259" key="8">
    <source>
        <dbReference type="PROSITE" id="PS50102"/>
    </source>
</evidence>
<evidence type="ECO:0000256" key="6">
    <source>
        <dbReference type="PROSITE-ProRule" id="PRU00176"/>
    </source>
</evidence>
<evidence type="ECO:0000256" key="2">
    <source>
        <dbReference type="ARBA" id="ARBA00022540"/>
    </source>
</evidence>
<dbReference type="EMBL" id="FJ829364">
    <property type="protein sequence ID" value="ACO59906.1"/>
    <property type="molecule type" value="mRNA"/>
</dbReference>
<feature type="domain" description="RRM" evidence="8">
    <location>
        <begin position="210"/>
        <end position="288"/>
    </location>
</feature>
<dbReference type="GO" id="GO:0001732">
    <property type="term" value="P:formation of cytoplasmic translation initiation complex"/>
    <property type="evidence" value="ECO:0007669"/>
    <property type="project" value="UniProtKB-UniRule"/>
</dbReference>
<feature type="compositionally biased region" description="Basic and acidic residues" evidence="7">
    <location>
        <begin position="192"/>
        <end position="210"/>
    </location>
</feature>
<comment type="function">
    <text evidence="5">RNA-binding component of the eukaryotic translation initiation factor 3 (eIF-3) complex, which is involved in protein synthesis of a specialized repertoire of mRNAs and, together with other initiation factors, stimulates binding of mRNA and methionyl-tRNAi to the 40S ribosome. The eIF-3 complex specifically targets and initiates translation of a subset of mRNAs involved in cell proliferation. This subunit can bind 18S rRNA.</text>
</comment>
<evidence type="ECO:0000256" key="1">
    <source>
        <dbReference type="ARBA" id="ARBA00022490"/>
    </source>
</evidence>
<keyword evidence="3 6" id="KW-0694">RNA-binding</keyword>
<dbReference type="GO" id="GO:0033290">
    <property type="term" value="C:eukaryotic 48S preinitiation complex"/>
    <property type="evidence" value="ECO:0007669"/>
    <property type="project" value="UniProtKB-UniRule"/>
</dbReference>
<keyword evidence="2 5" id="KW-0396">Initiation factor</keyword>
<dbReference type="GO" id="GO:0005852">
    <property type="term" value="C:eukaryotic translation initiation factor 3 complex"/>
    <property type="evidence" value="ECO:0007669"/>
    <property type="project" value="UniProtKB-UniRule"/>
</dbReference>
<dbReference type="PROSITE" id="PS50102">
    <property type="entry name" value="RRM"/>
    <property type="match status" value="1"/>
</dbReference>
<comment type="subcellular location">
    <subcellularLocation>
        <location evidence="5">Cytoplasm</location>
    </subcellularLocation>
</comment>